<dbReference type="Pfam" id="PF18139">
    <property type="entry name" value="LSDAT_euk"/>
    <property type="match status" value="1"/>
</dbReference>
<feature type="domain" description="TRPM-like" evidence="11">
    <location>
        <begin position="368"/>
        <end position="436"/>
    </location>
</feature>
<dbReference type="InterPro" id="IPR005821">
    <property type="entry name" value="Ion_trans_dom"/>
</dbReference>
<evidence type="ECO:0000256" key="8">
    <source>
        <dbReference type="SAM" id="Phobius"/>
    </source>
</evidence>
<accession>A0A2K5D794</accession>
<gene>
    <name evidence="12" type="primary">TRPM8</name>
</gene>
<organism evidence="12 13">
    <name type="scientific">Aotus nancymaae</name>
    <name type="common">Ma's night monkey</name>
    <dbReference type="NCBI Taxonomy" id="37293"/>
    <lineage>
        <taxon>Eukaryota</taxon>
        <taxon>Metazoa</taxon>
        <taxon>Chordata</taxon>
        <taxon>Craniata</taxon>
        <taxon>Vertebrata</taxon>
        <taxon>Euteleostomi</taxon>
        <taxon>Mammalia</taxon>
        <taxon>Eutheria</taxon>
        <taxon>Euarchontoglires</taxon>
        <taxon>Primates</taxon>
        <taxon>Haplorrhini</taxon>
        <taxon>Platyrrhini</taxon>
        <taxon>Aotidae</taxon>
        <taxon>Aotus</taxon>
    </lineage>
</organism>
<evidence type="ECO:0000256" key="7">
    <source>
        <dbReference type="ARBA" id="ARBA00023303"/>
    </source>
</evidence>
<feature type="domain" description="TRPM-like" evidence="11">
    <location>
        <begin position="474"/>
        <end position="594"/>
    </location>
</feature>
<feature type="domain" description="TRPM SLOG" evidence="10">
    <location>
        <begin position="39"/>
        <end position="296"/>
    </location>
</feature>
<evidence type="ECO:0000313" key="13">
    <source>
        <dbReference type="Proteomes" id="UP000233020"/>
    </source>
</evidence>
<dbReference type="InterPro" id="IPR041491">
    <property type="entry name" value="TRPM_SLOG"/>
</dbReference>
<dbReference type="AlphaFoldDB" id="A0A2K5D794"/>
<keyword evidence="4 8" id="KW-1133">Transmembrane helix</keyword>
<keyword evidence="13" id="KW-1185">Reference proteome</keyword>
<evidence type="ECO:0000256" key="6">
    <source>
        <dbReference type="ARBA" id="ARBA00023136"/>
    </source>
</evidence>
<reference evidence="12" key="1">
    <citation type="submission" date="2025-08" db="UniProtKB">
        <authorList>
            <consortium name="Ensembl"/>
        </authorList>
    </citation>
    <scope>IDENTIFICATION</scope>
</reference>
<protein>
    <submittedName>
        <fullName evidence="12">Transient receptor potential cation channel subfamily M member 8</fullName>
    </submittedName>
</protein>
<dbReference type="Pfam" id="PF25508">
    <property type="entry name" value="TRPM2"/>
    <property type="match status" value="2"/>
</dbReference>
<keyword evidence="3 8" id="KW-0812">Transmembrane</keyword>
<evidence type="ECO:0000259" key="10">
    <source>
        <dbReference type="Pfam" id="PF18139"/>
    </source>
</evidence>
<reference evidence="12" key="2">
    <citation type="submission" date="2025-09" db="UniProtKB">
        <authorList>
            <consortium name="Ensembl"/>
        </authorList>
    </citation>
    <scope>IDENTIFICATION</scope>
</reference>
<sequence length="905" mass="104447">MEGTQVNQNEKWNYKKHTKEFPTDAFGDIQFETLGKKGKYIRLSCDTDAEILYELLTQHWHLKTPNLVISVTGGAKNFALKPRMRKIFSRLIYIAQSKGAWILTGGTHYGLMKYIGEVVRDNTISRSSEENIVAIGIAAWGMISNRDTLIRNCDAEGYFSAQYPMDDFTRDPLYILDNNHTHLLLVDNGCHGHPTVEAKLRNQLEKYISERTIQDSNYGGKIPIVCFAQGGGRETLKAINTSIKSKIPCVVVEGSGQIADVIASLVEVEDALTSSAVKEKLVRFLPRTVSRLPEEETESWIKWLKEILESSHLLTVIKMEEAGDEIVSNAISYALYKAFSTNEQDKDNWNGQLKLLLEWNQLDLANDEIFTNDRRWESADLQEVMFTALIKDRPKFVRLFLENGLNLRKFLTHDVLTELFSNHFSTLVYRNLQIAKNSYNDALLTFVWKLVANFRRGFRKEDRNGRDEMDIEFHDVSPITRHPLQALFIWAILQNKKELSKVIWEQTRGCTLAALGASKLLKTLAKVKNDINAAGESEELANEYETRAVELFSECYSSDEDLAEQLLVYSCEAWGGSNCLELAVEATDQHFIAQPGVQWYINGVNYFTDLWNVMDTLGLFYFIAGIVFRLHSANKSSLYSGRVIFCLDYIIFTLRLIHIFTVSRNLGPKIIMLQRMLIDVFFFLFLFAVWMVAFGVARQGILRQNEQRWRWIFRSVIYEPYLAMFGQVPSDVDGTTYDFAHCTFTGNESKPLCVELDEHNLPRFPEWITIPLVCIYMLSTNILLVNLLVAMFGYTVGTVQENNDQVWKFQRYFLVQEYCSRLNIPFPFVVFAYFYMVVKKCFKCCCKEKNVESSVCCFKNEDNETLAWEGVMKENYLVKINTKAHDTSEEMRHRFRQLDTKVWFC</sequence>
<feature type="domain" description="Ion transport" evidence="9">
    <location>
        <begin position="597"/>
        <end position="802"/>
    </location>
</feature>
<proteinExistence type="predicted"/>
<evidence type="ECO:0000256" key="1">
    <source>
        <dbReference type="ARBA" id="ARBA00004141"/>
    </source>
</evidence>
<dbReference type="GO" id="GO:0005886">
    <property type="term" value="C:plasma membrane"/>
    <property type="evidence" value="ECO:0007669"/>
    <property type="project" value="TreeGrafter"/>
</dbReference>
<feature type="transmembrane region" description="Helical" evidence="8">
    <location>
        <begin position="642"/>
        <end position="660"/>
    </location>
</feature>
<feature type="transmembrane region" description="Helical" evidence="8">
    <location>
        <begin position="610"/>
        <end position="630"/>
    </location>
</feature>
<feature type="transmembrane region" description="Helical" evidence="8">
    <location>
        <begin position="768"/>
        <end position="797"/>
    </location>
</feature>
<feature type="transmembrane region" description="Helical" evidence="8">
    <location>
        <begin position="680"/>
        <end position="697"/>
    </location>
</feature>
<dbReference type="GO" id="GO:0099604">
    <property type="term" value="F:ligand-gated calcium channel activity"/>
    <property type="evidence" value="ECO:0007669"/>
    <property type="project" value="TreeGrafter"/>
</dbReference>
<evidence type="ECO:0000256" key="3">
    <source>
        <dbReference type="ARBA" id="ARBA00022692"/>
    </source>
</evidence>
<dbReference type="PANTHER" id="PTHR13800:SF9">
    <property type="entry name" value="TRANSIENT RECEPTOR POTENTIAL CATION CHANNEL SUBFAMILY M MEMBER 8"/>
    <property type="match status" value="1"/>
</dbReference>
<dbReference type="Ensembl" id="ENSANAT00000034683.1">
    <property type="protein sequence ID" value="ENSANAP00000016829.1"/>
    <property type="gene ID" value="ENSANAG00000026214.1"/>
</dbReference>
<dbReference type="Proteomes" id="UP000233020">
    <property type="component" value="Unplaced"/>
</dbReference>
<dbReference type="InterPro" id="IPR057366">
    <property type="entry name" value="TRPM-like"/>
</dbReference>
<evidence type="ECO:0000256" key="5">
    <source>
        <dbReference type="ARBA" id="ARBA00023065"/>
    </source>
</evidence>
<name>A0A2K5D794_AOTNA</name>
<keyword evidence="5" id="KW-0406">Ion transport</keyword>
<keyword evidence="7" id="KW-0407">Ion channel</keyword>
<dbReference type="PANTHER" id="PTHR13800">
    <property type="entry name" value="TRANSIENT RECEPTOR POTENTIAL CATION CHANNEL, SUBFAMILY M, MEMBER 6"/>
    <property type="match status" value="1"/>
</dbReference>
<dbReference type="Pfam" id="PF00520">
    <property type="entry name" value="Ion_trans"/>
    <property type="match status" value="1"/>
</dbReference>
<feature type="transmembrane region" description="Helical" evidence="8">
    <location>
        <begin position="818"/>
        <end position="838"/>
    </location>
</feature>
<evidence type="ECO:0000259" key="9">
    <source>
        <dbReference type="Pfam" id="PF00520"/>
    </source>
</evidence>
<dbReference type="GeneTree" id="ENSGT00940000160270"/>
<keyword evidence="6 8" id="KW-0472">Membrane</keyword>
<evidence type="ECO:0000259" key="11">
    <source>
        <dbReference type="Pfam" id="PF25508"/>
    </source>
</evidence>
<keyword evidence="2" id="KW-0813">Transport</keyword>
<evidence type="ECO:0000313" key="12">
    <source>
        <dbReference type="Ensembl" id="ENSANAP00000016829.1"/>
    </source>
</evidence>
<comment type="subcellular location">
    <subcellularLocation>
        <location evidence="1">Membrane</location>
        <topology evidence="1">Multi-pass membrane protein</topology>
    </subcellularLocation>
</comment>
<dbReference type="InterPro" id="IPR050927">
    <property type="entry name" value="TRPM"/>
</dbReference>
<evidence type="ECO:0000256" key="4">
    <source>
        <dbReference type="ARBA" id="ARBA00022989"/>
    </source>
</evidence>
<evidence type="ECO:0000256" key="2">
    <source>
        <dbReference type="ARBA" id="ARBA00022448"/>
    </source>
</evidence>